<keyword evidence="2" id="KW-1185">Reference proteome</keyword>
<dbReference type="EMBL" id="VSRR010047630">
    <property type="protein sequence ID" value="MPC78114.1"/>
    <property type="molecule type" value="Genomic_DNA"/>
</dbReference>
<sequence>MHVTWVFKGKLHCDVSEEEVEEEEEEEKGYLCKIFKG</sequence>
<accession>A0A5B7IBR6</accession>
<evidence type="ECO:0000313" key="2">
    <source>
        <dbReference type="Proteomes" id="UP000324222"/>
    </source>
</evidence>
<gene>
    <name evidence="1" type="ORF">E2C01_072592</name>
</gene>
<comment type="caution">
    <text evidence="1">The sequence shown here is derived from an EMBL/GenBank/DDBJ whole genome shotgun (WGS) entry which is preliminary data.</text>
</comment>
<dbReference type="AlphaFoldDB" id="A0A5B7IBR6"/>
<dbReference type="Proteomes" id="UP000324222">
    <property type="component" value="Unassembled WGS sequence"/>
</dbReference>
<organism evidence="1 2">
    <name type="scientific">Portunus trituberculatus</name>
    <name type="common">Swimming crab</name>
    <name type="synonym">Neptunus trituberculatus</name>
    <dbReference type="NCBI Taxonomy" id="210409"/>
    <lineage>
        <taxon>Eukaryota</taxon>
        <taxon>Metazoa</taxon>
        <taxon>Ecdysozoa</taxon>
        <taxon>Arthropoda</taxon>
        <taxon>Crustacea</taxon>
        <taxon>Multicrustacea</taxon>
        <taxon>Malacostraca</taxon>
        <taxon>Eumalacostraca</taxon>
        <taxon>Eucarida</taxon>
        <taxon>Decapoda</taxon>
        <taxon>Pleocyemata</taxon>
        <taxon>Brachyura</taxon>
        <taxon>Eubrachyura</taxon>
        <taxon>Portunoidea</taxon>
        <taxon>Portunidae</taxon>
        <taxon>Portuninae</taxon>
        <taxon>Portunus</taxon>
    </lineage>
</organism>
<protein>
    <submittedName>
        <fullName evidence="1">Uncharacterized protein</fullName>
    </submittedName>
</protein>
<proteinExistence type="predicted"/>
<reference evidence="1 2" key="1">
    <citation type="submission" date="2019-05" db="EMBL/GenBank/DDBJ databases">
        <title>Another draft genome of Portunus trituberculatus and its Hox gene families provides insights of decapod evolution.</title>
        <authorList>
            <person name="Jeong J.-H."/>
            <person name="Song I."/>
            <person name="Kim S."/>
            <person name="Choi T."/>
            <person name="Kim D."/>
            <person name="Ryu S."/>
            <person name="Kim W."/>
        </authorList>
    </citation>
    <scope>NUCLEOTIDE SEQUENCE [LARGE SCALE GENOMIC DNA]</scope>
    <source>
        <tissue evidence="1">Muscle</tissue>
    </source>
</reference>
<evidence type="ECO:0000313" key="1">
    <source>
        <dbReference type="EMBL" id="MPC78114.1"/>
    </source>
</evidence>
<name>A0A5B7IBR6_PORTR</name>